<dbReference type="SFLD" id="SFLDS00003">
    <property type="entry name" value="Haloacid_Dehalogenase"/>
    <property type="match status" value="1"/>
</dbReference>
<dbReference type="Gene3D" id="3.40.50.1000">
    <property type="entry name" value="HAD superfamily/HAD-like"/>
    <property type="match status" value="1"/>
</dbReference>
<dbReference type="GO" id="GO:0046872">
    <property type="term" value="F:metal ion binding"/>
    <property type="evidence" value="ECO:0007669"/>
    <property type="project" value="UniProtKB-KW"/>
</dbReference>
<dbReference type="STRING" id="1048983.EL17_00390"/>
<comment type="similarity">
    <text evidence="2">Belongs to the HAD-like hydrolase superfamily. CbbY/CbbZ/Gph/YieH family.</text>
</comment>
<keyword evidence="7" id="KW-1185">Reference proteome</keyword>
<dbReference type="Pfam" id="PF13419">
    <property type="entry name" value="HAD_2"/>
    <property type="match status" value="1"/>
</dbReference>
<dbReference type="NCBIfam" id="TIGR01509">
    <property type="entry name" value="HAD-SF-IA-v3"/>
    <property type="match status" value="1"/>
</dbReference>
<comment type="cofactor">
    <cofactor evidence="1">
        <name>Mg(2+)</name>
        <dbReference type="ChEBI" id="CHEBI:18420"/>
    </cofactor>
</comment>
<dbReference type="GO" id="GO:0016787">
    <property type="term" value="F:hydrolase activity"/>
    <property type="evidence" value="ECO:0007669"/>
    <property type="project" value="UniProtKB-KW"/>
</dbReference>
<dbReference type="AlphaFoldDB" id="A0A074L545"/>
<dbReference type="Gene3D" id="1.10.150.240">
    <property type="entry name" value="Putative phosphatase, domain 2"/>
    <property type="match status" value="1"/>
</dbReference>
<dbReference type="SUPFAM" id="SSF56784">
    <property type="entry name" value="HAD-like"/>
    <property type="match status" value="1"/>
</dbReference>
<keyword evidence="5" id="KW-0119">Carbohydrate metabolism</keyword>
<keyword evidence="6" id="KW-0378">Hydrolase</keyword>
<dbReference type="InterPro" id="IPR036412">
    <property type="entry name" value="HAD-like_sf"/>
</dbReference>
<comment type="caution">
    <text evidence="6">The sequence shown here is derived from an EMBL/GenBank/DDBJ whole genome shotgun (WGS) entry which is preliminary data.</text>
</comment>
<dbReference type="SFLD" id="SFLDG01129">
    <property type="entry name" value="C1.5:_HAD__Beta-PGM__Phosphata"/>
    <property type="match status" value="1"/>
</dbReference>
<name>A0A074L545_9BACT</name>
<evidence type="ECO:0000313" key="6">
    <source>
        <dbReference type="EMBL" id="KEO75585.1"/>
    </source>
</evidence>
<dbReference type="InterPro" id="IPR023198">
    <property type="entry name" value="PGP-like_dom2"/>
</dbReference>
<dbReference type="PANTHER" id="PTHR46193">
    <property type="entry name" value="6-PHOSPHOGLUCONATE PHOSPHATASE"/>
    <property type="match status" value="1"/>
</dbReference>
<dbReference type="NCBIfam" id="NF008087">
    <property type="entry name" value="PRK10826.1"/>
    <property type="match status" value="1"/>
</dbReference>
<organism evidence="6 7">
    <name type="scientific">Anditalea andensis</name>
    <dbReference type="NCBI Taxonomy" id="1048983"/>
    <lineage>
        <taxon>Bacteria</taxon>
        <taxon>Pseudomonadati</taxon>
        <taxon>Bacteroidota</taxon>
        <taxon>Cytophagia</taxon>
        <taxon>Cytophagales</taxon>
        <taxon>Cytophagaceae</taxon>
        <taxon>Anditalea</taxon>
    </lineage>
</organism>
<dbReference type="SFLD" id="SFLDG01135">
    <property type="entry name" value="C1.5.6:_HAD__Beta-PGM__Phospha"/>
    <property type="match status" value="1"/>
</dbReference>
<reference evidence="6 7" key="1">
    <citation type="submission" date="2014-04" db="EMBL/GenBank/DDBJ databases">
        <title>Characterization and application of a salt tolerant electro-active bacterium.</title>
        <authorList>
            <person name="Yang L."/>
            <person name="Wei S."/>
            <person name="Tay Q.X.M."/>
        </authorList>
    </citation>
    <scope>NUCLEOTIDE SEQUENCE [LARGE SCALE GENOMIC DNA]</scope>
    <source>
        <strain evidence="6 7">LY1</strain>
    </source>
</reference>
<dbReference type="EMBL" id="JMIH01000010">
    <property type="protein sequence ID" value="KEO75585.1"/>
    <property type="molecule type" value="Genomic_DNA"/>
</dbReference>
<keyword evidence="3" id="KW-0479">Metal-binding</keyword>
<dbReference type="InterPro" id="IPR023214">
    <property type="entry name" value="HAD_sf"/>
</dbReference>
<evidence type="ECO:0000256" key="3">
    <source>
        <dbReference type="ARBA" id="ARBA00022723"/>
    </source>
</evidence>
<dbReference type="InterPro" id="IPR051600">
    <property type="entry name" value="Beta-PGM-like"/>
</dbReference>
<protein>
    <submittedName>
        <fullName evidence="6">HAD family hydrolase</fullName>
    </submittedName>
</protein>
<accession>A0A074L545</accession>
<evidence type="ECO:0000256" key="2">
    <source>
        <dbReference type="ARBA" id="ARBA00006171"/>
    </source>
</evidence>
<evidence type="ECO:0000256" key="1">
    <source>
        <dbReference type="ARBA" id="ARBA00001946"/>
    </source>
</evidence>
<dbReference type="eggNOG" id="COG0637">
    <property type="taxonomic scope" value="Bacteria"/>
</dbReference>
<dbReference type="Proteomes" id="UP000027821">
    <property type="component" value="Unassembled WGS sequence"/>
</dbReference>
<proteinExistence type="inferred from homology"/>
<evidence type="ECO:0000256" key="4">
    <source>
        <dbReference type="ARBA" id="ARBA00022842"/>
    </source>
</evidence>
<dbReference type="InterPro" id="IPR041492">
    <property type="entry name" value="HAD_2"/>
</dbReference>
<evidence type="ECO:0000313" key="7">
    <source>
        <dbReference type="Proteomes" id="UP000027821"/>
    </source>
</evidence>
<gene>
    <name evidence="6" type="ORF">EL17_00390</name>
</gene>
<dbReference type="InterPro" id="IPR006439">
    <property type="entry name" value="HAD-SF_hydro_IA"/>
</dbReference>
<dbReference type="PANTHER" id="PTHR46193:SF18">
    <property type="entry name" value="HEXITOL PHOSPHATASE B"/>
    <property type="match status" value="1"/>
</dbReference>
<sequence>MQYKAVIFDMDGVLVDSEIFWKMAEKEVFSALGVKVTEALALKTQKMTTSQVTKFWYDYHPWQDVSFEEVENRVISHVIELIESECCQISGIEDVMGKLKLEGYKIGIATNSPRRIIPTVLQKLNVSELVDVVSAAECVTEGKPNPAIYLKTAAELDLMPFQCLAIEDSYSGMKAAKGAGMAVVAFTNGNTELTFDIADYHLTDFNCFNMSSFL</sequence>
<dbReference type="PRINTS" id="PR00413">
    <property type="entry name" value="HADHALOGNASE"/>
</dbReference>
<keyword evidence="4" id="KW-0460">Magnesium</keyword>
<evidence type="ECO:0000256" key="5">
    <source>
        <dbReference type="ARBA" id="ARBA00023277"/>
    </source>
</evidence>